<accession>A0A212RUL8</accession>
<dbReference type="PRINTS" id="PR00344">
    <property type="entry name" value="BCTRLSENSOR"/>
</dbReference>
<dbReference type="CDD" id="cd16922">
    <property type="entry name" value="HATPase_EvgS-ArcB-TorS-like"/>
    <property type="match status" value="1"/>
</dbReference>
<dbReference type="EMBL" id="FYEK01000078">
    <property type="protein sequence ID" value="SNB76237.1"/>
    <property type="molecule type" value="Genomic_DNA"/>
</dbReference>
<dbReference type="PROSITE" id="PS50109">
    <property type="entry name" value="HIS_KIN"/>
    <property type="match status" value="1"/>
</dbReference>
<dbReference type="GO" id="GO:0000155">
    <property type="term" value="F:phosphorelay sensor kinase activity"/>
    <property type="evidence" value="ECO:0007669"/>
    <property type="project" value="InterPro"/>
</dbReference>
<dbReference type="InterPro" id="IPR036097">
    <property type="entry name" value="HisK_dim/P_sf"/>
</dbReference>
<dbReference type="InterPro" id="IPR013656">
    <property type="entry name" value="PAS_4"/>
</dbReference>
<keyword evidence="3" id="KW-0597">Phosphoprotein</keyword>
<protein>
    <recommendedName>
        <fullName evidence="2">histidine kinase</fullName>
        <ecNumber evidence="2">2.7.13.3</ecNumber>
    </recommendedName>
</protein>
<dbReference type="SUPFAM" id="SSF47384">
    <property type="entry name" value="Homodimeric domain of signal transducing histidine kinase"/>
    <property type="match status" value="1"/>
</dbReference>
<evidence type="ECO:0000256" key="6">
    <source>
        <dbReference type="ARBA" id="ARBA00023012"/>
    </source>
</evidence>
<gene>
    <name evidence="9" type="ORF">SAMN02746019_00028380</name>
</gene>
<dbReference type="InterPro" id="IPR003018">
    <property type="entry name" value="GAF"/>
</dbReference>
<evidence type="ECO:0000256" key="4">
    <source>
        <dbReference type="ARBA" id="ARBA00022679"/>
    </source>
</evidence>
<evidence type="ECO:0000256" key="5">
    <source>
        <dbReference type="ARBA" id="ARBA00022777"/>
    </source>
</evidence>
<dbReference type="InterPro" id="IPR035965">
    <property type="entry name" value="PAS-like_dom_sf"/>
</dbReference>
<reference evidence="10" key="1">
    <citation type="submission" date="2017-06" db="EMBL/GenBank/DDBJ databases">
        <authorList>
            <person name="Varghese N."/>
            <person name="Submissions S."/>
        </authorList>
    </citation>
    <scope>NUCLEOTIDE SEQUENCE [LARGE SCALE GENOMIC DNA]</scope>
    <source>
        <strain evidence="10">JAD2</strain>
    </source>
</reference>
<feature type="coiled-coil region" evidence="7">
    <location>
        <begin position="1686"/>
        <end position="1716"/>
    </location>
</feature>
<keyword evidence="6" id="KW-0902">Two-component regulatory system</keyword>
<dbReference type="PANTHER" id="PTHR43711">
    <property type="entry name" value="TWO-COMPONENT HISTIDINE KINASE"/>
    <property type="match status" value="1"/>
</dbReference>
<dbReference type="InterPro" id="IPR005467">
    <property type="entry name" value="His_kinase_dom"/>
</dbReference>
<dbReference type="Gene3D" id="3.30.450.20">
    <property type="entry name" value="PAS domain"/>
    <property type="match status" value="1"/>
</dbReference>
<sequence length="1948" mass="215812">MKAQGAHSSDPVLRVDLRTGWLYPGRSALAGWIFGSAPRRRLRVEEAILRLSPAWSVLEEAARTGEPREGYLWLAPMAFPCRFIATMGRSPGALRLQLDPLIPPDRLAHWEELGEPLYMLDPEGRILWANAAASHFWQLPRSQFLERPLWEWASLAQRQALAEAWVHVLREGLPVIWEVVLGPEGERGQARWLATPIPGGGLIRQTSPGAEERLHRELSQSLGMLAELSAELHDSRSLLARALHLLMEMWKADLGAAYRVHGRRMKLVIGFGVGEAFPVRFGQLEMDEPTYAAFRAHRYAWYIEDTRTAILAPITREVVESLGVRTLVMLPLLHQGETIGLLAFGYRWPRPAHPLERDLLTLLSHQIAMLLVMAERLRVTGIERDRYQQALAQVAEISHAVAGLSKLEPELPRLIQEALGRLVEGLGFAGGWLDLQDGEGQGRYSHGLAPEVVEEWMRALPPQTIDAVLREGQARTIPLPSGTLILAPLRAREQTIGLLGLSASGSGGWLASEPRLILALADQLGAMLEAARITLQERRRVLRMGRLSRGMAALAAETEPEGILSRLAAVARELVEAQRAEVWVWSATGGHRARLAASDPPSDPARPPGAMRAVLEEAGAEPQAIVLDGEPAWRIPLRYGERSLGVLLLFPEPGRDLPDEEWEALGLLAFHAAILFQNAALYHEGQRRLRDLGALVVGAALAASTLSTQEVLWQAARHLAGVLQVTNCSISLLDPQGESLVVQADYTPPERQAEDPSLPEVGRRYPLAQYPATTRLLQVGEFMVIRMDDPEADPHEKAWMQEFGYQTCLMLPLWVRGRAIGLIELSDVRLRTFTDEEIQLARALADQVSVALANTMLYEAEQRRAGLLEALSRITRPLTGALRIPEVFETAARQIVAEMGICDGAVLFRVSADRAHVEVAASAGLLSEYLPAGDLRPMGGVLAWSIENDAIARIMDARRDERYQPFVPEEMDPVRSLAVIPLHLEGMVLGALVLFSVHPETFLPEDEPIFQSLADHIGLALHNARLYEDSQRRIAELTTLQEVAAQVTSTLDLHHVLETVARRLLEHTGADRIYIHLRDEAGERWRGGMTLAREGELRWEAPPPRPGGVTETVCRTGHPLIIPDATVHPFFQDAEARTWRVGAVAAFPLRHAGRIIGTLHVVFGEPRLFRADELRWLGTVVDQVAVAIANAQLYEAARQRLAELEILRQASEIAVRSMDFETLVEQTLKMLQEIPAFRYVALFLAHPVDPHILVRYRTGERAEEARRVSQVRLGEGIVGRAGATRAPVCVPDVQADAGYLPSILETRSELAVPLLAGDRLVGVLDVQSPEPGAFREEHIRLLSALAGQLAIALENARLFQTVRRRLNELTILYEVITAAAVTLDPDRVVRQALAAIQRTLGFEAVECLLLEEGTGALKSIGHYGFSEQALRVPLTVEQGICGRVARTGMPALVPDVRQDPDYIEAEPSTRSELAVPLKIGERVIGVLNAESPRPNAFSEEDLRLMTVLAGHLAVLLENARLHRETAQRLREVTTLYEFARRMSTTLDLGILLDSVVTTLREVLRCRAANIMLLNPKTEMLEIRAAAGVKDRWRREARLRIGEGIAGRVVQEKRPIYVPDTREDPRFVVFDPSVRSILCVPLIVGDRAIGALSVDDEVPHAFQPEHERLLTVVAAQAAAAIENARLFYELRVHAEELRRAYEELQEADRLKDEIVQNVSHELRTPLTFIKGYVDLLIDGSMGPLTEAQREALGIIAEKTNLLTRLVGDIVTLQRIERGTLAFEAVDIVSLARVSIQGFQLTASQSNLEILLEEPGGPLVVWGDRERLSQVLDNLLHNAVKFSPNGGRITVRVVDRGDHVEVSVQDTGIGIPPDKLDRIFERFYQVDGSTRRRFGGMGLGLAIVKRIVEAHGGRVWAESELGKGSTFYFTIPKPPAVASDELLEFLFGES</sequence>
<dbReference type="Pfam" id="PF08448">
    <property type="entry name" value="PAS_4"/>
    <property type="match status" value="1"/>
</dbReference>
<dbReference type="InParanoid" id="A0A212RUL8"/>
<dbReference type="SMART" id="SM00091">
    <property type="entry name" value="PAS"/>
    <property type="match status" value="1"/>
</dbReference>
<dbReference type="InterPro" id="IPR050736">
    <property type="entry name" value="Sensor_HK_Regulatory"/>
</dbReference>
<organism evidence="9 10">
    <name type="scientific">Thermoflexus hugenholtzii JAD2</name>
    <dbReference type="NCBI Taxonomy" id="877466"/>
    <lineage>
        <taxon>Bacteria</taxon>
        <taxon>Bacillati</taxon>
        <taxon>Chloroflexota</taxon>
        <taxon>Thermoflexia</taxon>
        <taxon>Thermoflexales</taxon>
        <taxon>Thermoflexaceae</taxon>
        <taxon>Thermoflexus</taxon>
    </lineage>
</organism>
<dbReference type="Gene3D" id="1.10.287.130">
    <property type="match status" value="1"/>
</dbReference>
<proteinExistence type="predicted"/>
<dbReference type="InterPro" id="IPR000014">
    <property type="entry name" value="PAS"/>
</dbReference>
<evidence type="ECO:0000256" key="2">
    <source>
        <dbReference type="ARBA" id="ARBA00012438"/>
    </source>
</evidence>
<dbReference type="Gene3D" id="3.30.450.40">
    <property type="match status" value="9"/>
</dbReference>
<dbReference type="PANTHER" id="PTHR43711:SF1">
    <property type="entry name" value="HISTIDINE KINASE 1"/>
    <property type="match status" value="1"/>
</dbReference>
<dbReference type="CDD" id="cd00082">
    <property type="entry name" value="HisKA"/>
    <property type="match status" value="1"/>
</dbReference>
<dbReference type="SUPFAM" id="SSF55874">
    <property type="entry name" value="ATPase domain of HSP90 chaperone/DNA topoisomerase II/histidine kinase"/>
    <property type="match status" value="1"/>
</dbReference>
<name>A0A212RUL8_9CHLR</name>
<dbReference type="Pfam" id="PF13185">
    <property type="entry name" value="GAF_2"/>
    <property type="match status" value="4"/>
</dbReference>
<dbReference type="Proteomes" id="UP000197025">
    <property type="component" value="Unassembled WGS sequence"/>
</dbReference>
<evidence type="ECO:0000256" key="1">
    <source>
        <dbReference type="ARBA" id="ARBA00000085"/>
    </source>
</evidence>
<keyword evidence="5 9" id="KW-0418">Kinase</keyword>
<comment type="catalytic activity">
    <reaction evidence="1">
        <text>ATP + protein L-histidine = ADP + protein N-phospho-L-histidine.</text>
        <dbReference type="EC" id="2.7.13.3"/>
    </reaction>
</comment>
<dbReference type="InterPro" id="IPR003594">
    <property type="entry name" value="HATPase_dom"/>
</dbReference>
<dbReference type="RefSeq" id="WP_159461794.1">
    <property type="nucleotide sequence ID" value="NZ_FYEK01000078.1"/>
</dbReference>
<keyword evidence="10" id="KW-1185">Reference proteome</keyword>
<evidence type="ECO:0000259" key="8">
    <source>
        <dbReference type="PROSITE" id="PS50109"/>
    </source>
</evidence>
<keyword evidence="7" id="KW-0175">Coiled coil</keyword>
<dbReference type="FunFam" id="3.30.565.10:FF:000006">
    <property type="entry name" value="Sensor histidine kinase WalK"/>
    <property type="match status" value="1"/>
</dbReference>
<dbReference type="SUPFAM" id="SSF55781">
    <property type="entry name" value="GAF domain-like"/>
    <property type="match status" value="9"/>
</dbReference>
<dbReference type="Pfam" id="PF00512">
    <property type="entry name" value="HisKA"/>
    <property type="match status" value="1"/>
</dbReference>
<evidence type="ECO:0000313" key="9">
    <source>
        <dbReference type="EMBL" id="SNB76237.1"/>
    </source>
</evidence>
<dbReference type="Pfam" id="PF02518">
    <property type="entry name" value="HATPase_c"/>
    <property type="match status" value="1"/>
</dbReference>
<dbReference type="SMART" id="SM00065">
    <property type="entry name" value="GAF"/>
    <property type="match status" value="9"/>
</dbReference>
<evidence type="ECO:0000256" key="7">
    <source>
        <dbReference type="SAM" id="Coils"/>
    </source>
</evidence>
<dbReference type="Pfam" id="PF01590">
    <property type="entry name" value="GAF"/>
    <property type="match status" value="3"/>
</dbReference>
<keyword evidence="4" id="KW-0808">Transferase</keyword>
<dbReference type="Pfam" id="PF13492">
    <property type="entry name" value="GAF_3"/>
    <property type="match status" value="1"/>
</dbReference>
<dbReference type="SUPFAM" id="SSF55785">
    <property type="entry name" value="PYP-like sensor domain (PAS domain)"/>
    <property type="match status" value="1"/>
</dbReference>
<dbReference type="EC" id="2.7.13.3" evidence="2"/>
<dbReference type="CDD" id="cd00130">
    <property type="entry name" value="PAS"/>
    <property type="match status" value="1"/>
</dbReference>
<dbReference type="InterPro" id="IPR029016">
    <property type="entry name" value="GAF-like_dom_sf"/>
</dbReference>
<dbReference type="InterPro" id="IPR036890">
    <property type="entry name" value="HATPase_C_sf"/>
</dbReference>
<dbReference type="SMART" id="SM00387">
    <property type="entry name" value="HATPase_c"/>
    <property type="match status" value="1"/>
</dbReference>
<feature type="domain" description="Histidine kinase" evidence="8">
    <location>
        <begin position="1716"/>
        <end position="1933"/>
    </location>
</feature>
<evidence type="ECO:0000313" key="10">
    <source>
        <dbReference type="Proteomes" id="UP000197025"/>
    </source>
</evidence>
<dbReference type="SMART" id="SM00388">
    <property type="entry name" value="HisKA"/>
    <property type="match status" value="1"/>
</dbReference>
<dbReference type="Gene3D" id="3.30.565.10">
    <property type="entry name" value="Histidine kinase-like ATPase, C-terminal domain"/>
    <property type="match status" value="1"/>
</dbReference>
<dbReference type="InterPro" id="IPR004358">
    <property type="entry name" value="Sig_transdc_His_kin-like_C"/>
</dbReference>
<dbReference type="InterPro" id="IPR003661">
    <property type="entry name" value="HisK_dim/P_dom"/>
</dbReference>
<dbReference type="OrthoDB" id="1931120at2"/>
<evidence type="ECO:0000256" key="3">
    <source>
        <dbReference type="ARBA" id="ARBA00022553"/>
    </source>
</evidence>